<feature type="domain" description="G-protein coupled receptors family 1 profile" evidence="7">
    <location>
        <begin position="20"/>
        <end position="256"/>
    </location>
</feature>
<accession>A0ABN8PWE0</accession>
<dbReference type="PANTHER" id="PTHR22750">
    <property type="entry name" value="G-PROTEIN COUPLED RECEPTOR"/>
    <property type="match status" value="1"/>
</dbReference>
<keyword evidence="3 6" id="KW-0812">Transmembrane</keyword>
<dbReference type="EMBL" id="CALNXK010000088">
    <property type="protein sequence ID" value="CAH3150088.1"/>
    <property type="molecule type" value="Genomic_DNA"/>
</dbReference>
<feature type="transmembrane region" description="Helical" evidence="6">
    <location>
        <begin position="39"/>
        <end position="61"/>
    </location>
</feature>
<dbReference type="InterPro" id="IPR000276">
    <property type="entry name" value="GPCR_Rhodpsn"/>
</dbReference>
<feature type="transmembrane region" description="Helical" evidence="6">
    <location>
        <begin position="81"/>
        <end position="99"/>
    </location>
</feature>
<evidence type="ECO:0000313" key="8">
    <source>
        <dbReference type="EMBL" id="CAH3150088.1"/>
    </source>
</evidence>
<feature type="transmembrane region" description="Helical" evidence="6">
    <location>
        <begin position="12"/>
        <end position="32"/>
    </location>
</feature>
<keyword evidence="2" id="KW-1003">Cell membrane</keyword>
<evidence type="ECO:0000256" key="2">
    <source>
        <dbReference type="ARBA" id="ARBA00022475"/>
    </source>
</evidence>
<dbReference type="PROSITE" id="PS50262">
    <property type="entry name" value="G_PROTEIN_RECEP_F1_2"/>
    <property type="match status" value="1"/>
</dbReference>
<dbReference type="InterPro" id="IPR017452">
    <property type="entry name" value="GPCR_Rhodpsn_7TM"/>
</dbReference>
<reference evidence="8 9" key="1">
    <citation type="submission" date="2022-05" db="EMBL/GenBank/DDBJ databases">
        <authorList>
            <consortium name="Genoscope - CEA"/>
            <person name="William W."/>
        </authorList>
    </citation>
    <scope>NUCLEOTIDE SEQUENCE [LARGE SCALE GENOMIC DNA]</scope>
</reference>
<keyword evidence="4 6" id="KW-1133">Transmembrane helix</keyword>
<dbReference type="CDD" id="cd00637">
    <property type="entry name" value="7tm_classA_rhodopsin-like"/>
    <property type="match status" value="1"/>
</dbReference>
<dbReference type="Pfam" id="PF00001">
    <property type="entry name" value="7tm_1"/>
    <property type="match status" value="2"/>
</dbReference>
<dbReference type="SUPFAM" id="SSF81321">
    <property type="entry name" value="Family A G protein-coupled receptor-like"/>
    <property type="match status" value="1"/>
</dbReference>
<evidence type="ECO:0000256" key="4">
    <source>
        <dbReference type="ARBA" id="ARBA00022989"/>
    </source>
</evidence>
<sequence>MIDIINSALNVPLMLTSIIANTVVLVAILSTPSLRSSSAIVFLCSLALSDLLVGFIVQPLSIAKELVNHVDISSLKRATNIFATFLGGVSLFTSTAISVDRYLALRHHMRYPILVTTKRAIYTSTSLWIFCILLSFIGFWNKTTYFGGIAASILICVLISSFSYGRIFSFVRKHRLQIQSQQQNAESFNAEHHVRMKRLVKSVINTFLFFICMIACYTPVLISSVLDAVSSGGISRSWILADTLAYMNSSINPFLYCWRLRELRGAFIKTLRKLSSCH</sequence>
<keyword evidence="5 6" id="KW-0472">Membrane</keyword>
<evidence type="ECO:0000256" key="1">
    <source>
        <dbReference type="ARBA" id="ARBA00004651"/>
    </source>
</evidence>
<evidence type="ECO:0000256" key="6">
    <source>
        <dbReference type="SAM" id="Phobius"/>
    </source>
</evidence>
<comment type="subcellular location">
    <subcellularLocation>
        <location evidence="1">Cell membrane</location>
        <topology evidence="1">Multi-pass membrane protein</topology>
    </subcellularLocation>
</comment>
<feature type="transmembrane region" description="Helical" evidence="6">
    <location>
        <begin position="238"/>
        <end position="258"/>
    </location>
</feature>
<evidence type="ECO:0000256" key="5">
    <source>
        <dbReference type="ARBA" id="ARBA00023136"/>
    </source>
</evidence>
<gene>
    <name evidence="8" type="ORF">PLOB_00047251</name>
</gene>
<feature type="transmembrane region" description="Helical" evidence="6">
    <location>
        <begin position="120"/>
        <end position="139"/>
    </location>
</feature>
<feature type="transmembrane region" description="Helical" evidence="6">
    <location>
        <begin position="203"/>
        <end position="226"/>
    </location>
</feature>
<name>A0ABN8PWE0_9CNID</name>
<evidence type="ECO:0000256" key="3">
    <source>
        <dbReference type="ARBA" id="ARBA00022692"/>
    </source>
</evidence>
<keyword evidence="9" id="KW-1185">Reference proteome</keyword>
<dbReference type="PRINTS" id="PR00237">
    <property type="entry name" value="GPCRRHODOPSN"/>
</dbReference>
<evidence type="ECO:0000259" key="7">
    <source>
        <dbReference type="PROSITE" id="PS50262"/>
    </source>
</evidence>
<evidence type="ECO:0000313" key="9">
    <source>
        <dbReference type="Proteomes" id="UP001159405"/>
    </source>
</evidence>
<dbReference type="Proteomes" id="UP001159405">
    <property type="component" value="Unassembled WGS sequence"/>
</dbReference>
<protein>
    <recommendedName>
        <fullName evidence="7">G-protein coupled receptors family 1 profile domain-containing protein</fullName>
    </recommendedName>
</protein>
<dbReference type="SMART" id="SM01381">
    <property type="entry name" value="7TM_GPCR_Srsx"/>
    <property type="match status" value="1"/>
</dbReference>
<dbReference type="Gene3D" id="1.20.1070.10">
    <property type="entry name" value="Rhodopsin 7-helix transmembrane proteins"/>
    <property type="match status" value="1"/>
</dbReference>
<feature type="transmembrane region" description="Helical" evidence="6">
    <location>
        <begin position="145"/>
        <end position="165"/>
    </location>
</feature>
<comment type="caution">
    <text evidence="8">The sequence shown here is derived from an EMBL/GenBank/DDBJ whole genome shotgun (WGS) entry which is preliminary data.</text>
</comment>
<proteinExistence type="predicted"/>
<organism evidence="8 9">
    <name type="scientific">Porites lobata</name>
    <dbReference type="NCBI Taxonomy" id="104759"/>
    <lineage>
        <taxon>Eukaryota</taxon>
        <taxon>Metazoa</taxon>
        <taxon>Cnidaria</taxon>
        <taxon>Anthozoa</taxon>
        <taxon>Hexacorallia</taxon>
        <taxon>Scleractinia</taxon>
        <taxon>Fungiina</taxon>
        <taxon>Poritidae</taxon>
        <taxon>Porites</taxon>
    </lineage>
</organism>